<proteinExistence type="predicted"/>
<keyword evidence="1" id="KW-0472">Membrane</keyword>
<dbReference type="RefSeq" id="WP_381447066.1">
    <property type="nucleotide sequence ID" value="NZ_JBHSNP010000029.1"/>
</dbReference>
<accession>A0ABW0U3P5</accession>
<gene>
    <name evidence="2" type="ORF">ACFPTP_16505</name>
</gene>
<evidence type="ECO:0000313" key="2">
    <source>
        <dbReference type="EMBL" id="MFC5604839.1"/>
    </source>
</evidence>
<sequence length="90" mass="10443">MIKVDLDLEIGVNFQCDVFQNCRALGKGDFVEYSVYIQFTDVAGFYLIVLFADRFALRMIGWQSCEQPFELGKFFGLVAFFTYRCPRSLN</sequence>
<evidence type="ECO:0000313" key="3">
    <source>
        <dbReference type="Proteomes" id="UP001596071"/>
    </source>
</evidence>
<comment type="caution">
    <text evidence="2">The sequence shown here is derived from an EMBL/GenBank/DDBJ whole genome shotgun (WGS) entry which is preliminary data.</text>
</comment>
<reference evidence="3" key="1">
    <citation type="journal article" date="2019" name="Int. J. Syst. Evol. Microbiol.">
        <title>The Global Catalogue of Microorganisms (GCM) 10K type strain sequencing project: providing services to taxonomists for standard genome sequencing and annotation.</title>
        <authorList>
            <consortium name="The Broad Institute Genomics Platform"/>
            <consortium name="The Broad Institute Genome Sequencing Center for Infectious Disease"/>
            <person name="Wu L."/>
            <person name="Ma J."/>
        </authorList>
    </citation>
    <scope>NUCLEOTIDE SEQUENCE [LARGE SCALE GENOMIC DNA]</scope>
    <source>
        <strain evidence="3">KACC 11299</strain>
    </source>
</reference>
<dbReference type="Proteomes" id="UP001596071">
    <property type="component" value="Unassembled WGS sequence"/>
</dbReference>
<dbReference type="EMBL" id="JBHSNP010000029">
    <property type="protein sequence ID" value="MFC5604839.1"/>
    <property type="molecule type" value="Genomic_DNA"/>
</dbReference>
<protein>
    <submittedName>
        <fullName evidence="2">Uncharacterized protein</fullName>
    </submittedName>
</protein>
<keyword evidence="1" id="KW-0812">Transmembrane</keyword>
<feature type="transmembrane region" description="Helical" evidence="1">
    <location>
        <begin position="33"/>
        <end position="52"/>
    </location>
</feature>
<organism evidence="2 3">
    <name type="scientific">Sporosarcina koreensis</name>
    <dbReference type="NCBI Taxonomy" id="334735"/>
    <lineage>
        <taxon>Bacteria</taxon>
        <taxon>Bacillati</taxon>
        <taxon>Bacillota</taxon>
        <taxon>Bacilli</taxon>
        <taxon>Bacillales</taxon>
        <taxon>Caryophanaceae</taxon>
        <taxon>Sporosarcina</taxon>
    </lineage>
</organism>
<keyword evidence="3" id="KW-1185">Reference proteome</keyword>
<evidence type="ECO:0000256" key="1">
    <source>
        <dbReference type="SAM" id="Phobius"/>
    </source>
</evidence>
<keyword evidence="1" id="KW-1133">Transmembrane helix</keyword>
<name>A0ABW0U3P5_9BACL</name>